<evidence type="ECO:0000313" key="3">
    <source>
        <dbReference type="Proteomes" id="UP000030416"/>
    </source>
</evidence>
<keyword evidence="3" id="KW-1185">Reference proteome</keyword>
<dbReference type="OrthoDB" id="9785602at2"/>
<feature type="domain" description="N-acetyltransferase" evidence="1">
    <location>
        <begin position="8"/>
        <end position="167"/>
    </location>
</feature>
<protein>
    <submittedName>
        <fullName evidence="2">Acetyltransferase</fullName>
    </submittedName>
</protein>
<dbReference type="PANTHER" id="PTHR43792:SF5">
    <property type="entry name" value="RIBOSOMAL-PROTEIN-SERINE ACETYLTRANSFERASE"/>
    <property type="match status" value="1"/>
</dbReference>
<comment type="caution">
    <text evidence="2">The sequence shown here is derived from an EMBL/GenBank/DDBJ whole genome shotgun (WGS) entry which is preliminary data.</text>
</comment>
<reference evidence="2 3" key="1">
    <citation type="submission" date="2014-02" db="EMBL/GenBank/DDBJ databases">
        <title>Draft genome sequence of Lysinibacillus manganicus DSM 26584T.</title>
        <authorList>
            <person name="Zhang F."/>
            <person name="Wang G."/>
            <person name="Zhang L."/>
        </authorList>
    </citation>
    <scope>NUCLEOTIDE SEQUENCE [LARGE SCALE GENOMIC DNA]</scope>
    <source>
        <strain evidence="2 3">DSM 26584</strain>
    </source>
</reference>
<gene>
    <name evidence="2" type="ORF">CD29_19930</name>
</gene>
<dbReference type="Gene3D" id="3.40.630.30">
    <property type="match status" value="1"/>
</dbReference>
<dbReference type="GO" id="GO:0016747">
    <property type="term" value="F:acyltransferase activity, transferring groups other than amino-acyl groups"/>
    <property type="evidence" value="ECO:0007669"/>
    <property type="project" value="InterPro"/>
</dbReference>
<evidence type="ECO:0000259" key="1">
    <source>
        <dbReference type="PROSITE" id="PS51186"/>
    </source>
</evidence>
<dbReference type="PROSITE" id="PS51186">
    <property type="entry name" value="GNAT"/>
    <property type="match status" value="1"/>
</dbReference>
<dbReference type="STRING" id="1384049.CD29_19930"/>
<dbReference type="InterPro" id="IPR016181">
    <property type="entry name" value="Acyl_CoA_acyltransferase"/>
</dbReference>
<name>A0A0A3HQL3_9BACL</name>
<dbReference type="InterPro" id="IPR000182">
    <property type="entry name" value="GNAT_dom"/>
</dbReference>
<proteinExistence type="predicted"/>
<dbReference type="SUPFAM" id="SSF55729">
    <property type="entry name" value="Acyl-CoA N-acyltransferases (Nat)"/>
    <property type="match status" value="1"/>
</dbReference>
<evidence type="ECO:0000313" key="2">
    <source>
        <dbReference type="EMBL" id="KGR73520.1"/>
    </source>
</evidence>
<keyword evidence="2" id="KW-0808">Transferase</keyword>
<organism evidence="2 3">
    <name type="scientific">Ureibacillus manganicus DSM 26584</name>
    <dbReference type="NCBI Taxonomy" id="1384049"/>
    <lineage>
        <taxon>Bacteria</taxon>
        <taxon>Bacillati</taxon>
        <taxon>Bacillota</taxon>
        <taxon>Bacilli</taxon>
        <taxon>Bacillales</taxon>
        <taxon>Caryophanaceae</taxon>
        <taxon>Ureibacillus</taxon>
    </lineage>
</organism>
<dbReference type="eggNOG" id="COG1670">
    <property type="taxonomic scope" value="Bacteria"/>
</dbReference>
<sequence length="173" mass="20487">MELKTERLTIRKFENADLEAVYEYTSNPIVMEYIPEGVFTEEDAKLFISENLGEDAKKFAVVLTEENVLIGHLDFHKYFGDHTFEIGWVFNPKYYNKGYATEAAYATLKHGFETMNLHRIIATCQPENPPSYRIMEKIGMRREGFFKKCIPHGDSWWDEYYYAILKEEWNIQQ</sequence>
<dbReference type="Pfam" id="PF13302">
    <property type="entry name" value="Acetyltransf_3"/>
    <property type="match status" value="1"/>
</dbReference>
<dbReference type="RefSeq" id="WP_036190621.1">
    <property type="nucleotide sequence ID" value="NZ_AVDA01000053.1"/>
</dbReference>
<dbReference type="Proteomes" id="UP000030416">
    <property type="component" value="Unassembled WGS sequence"/>
</dbReference>
<accession>A0A0A3HQL3</accession>
<dbReference type="AlphaFoldDB" id="A0A0A3HQL3"/>
<dbReference type="PANTHER" id="PTHR43792">
    <property type="entry name" value="GNAT FAMILY, PUTATIVE (AFU_ORTHOLOGUE AFUA_3G00765)-RELATED-RELATED"/>
    <property type="match status" value="1"/>
</dbReference>
<dbReference type="InterPro" id="IPR051531">
    <property type="entry name" value="N-acetyltransferase"/>
</dbReference>
<dbReference type="EMBL" id="JPVN01000053">
    <property type="protein sequence ID" value="KGR73520.1"/>
    <property type="molecule type" value="Genomic_DNA"/>
</dbReference>